<keyword evidence="5" id="KW-1185">Reference proteome</keyword>
<comment type="caution">
    <text evidence="4">The sequence shown here is derived from an EMBL/GenBank/DDBJ whole genome shotgun (WGS) entry which is preliminary data.</text>
</comment>
<evidence type="ECO:0000256" key="1">
    <source>
        <dbReference type="ARBA" id="ARBA00022729"/>
    </source>
</evidence>
<keyword evidence="2" id="KW-1015">Disulfide bond</keyword>
<proteinExistence type="predicted"/>
<feature type="domain" description="Ig-like" evidence="3">
    <location>
        <begin position="41"/>
        <end position="134"/>
    </location>
</feature>
<dbReference type="PANTHER" id="PTHR45080">
    <property type="entry name" value="CONTACTIN 5"/>
    <property type="match status" value="1"/>
</dbReference>
<sequence>MLLGLVYCIKKYNSLIRIKNHFVNTKYCYMISVLSYFGLAGNVTVSLNSDSRFKEGSRATLRCNITGITAEQMDHLKWIKNSKVLSDAKLSHNSFHFDKLSLELYSLNYSKDNGIYSCEITLTNGQILVSNKLDIKVDFGPQIKLTSDPNQFTIMQGDRNFIEIYDFKNFRKTIYLNIKKSLFNLHNGTYSCYLDKLLKKNFDLFIRFGPFLANKSSEIHNQLKYQLKYSNETFGTSVLKFENVSRNDMGGYSCLDEEYSNISKNFMLYLFIDRVNIWSIFKNFHKFNNTNDLNAYVCYITNFKIKLNKKLSKAGSINYSFEDSIKKKYFFFFFTLTFFPLHYLNKYRRLTQTLIDFFQVPSALKDENQTEVYELTQNSFAELDCVSVGYPIANIYWKFDSFNVDLNPSKVFNSSWNQTSILVLENLSKNDQGNYSCGFVSDDVEHKKYFRIIFQSKPKSPILVSAEEMEGGLIKLIWYIEDIGNCALVSAETFQISELILPNNCYWQQGLFVYRKVERILLFKLISKINEFLENNFLINPPMSRNDFIFLPNLKTDTQKK</sequence>
<dbReference type="EMBL" id="REGN01001117">
    <property type="protein sequence ID" value="RNA36867.1"/>
    <property type="molecule type" value="Genomic_DNA"/>
</dbReference>
<dbReference type="PANTHER" id="PTHR45080:SF8">
    <property type="entry name" value="IG-LIKE DOMAIN-CONTAINING PROTEIN"/>
    <property type="match status" value="1"/>
</dbReference>
<dbReference type="GO" id="GO:0005886">
    <property type="term" value="C:plasma membrane"/>
    <property type="evidence" value="ECO:0007669"/>
    <property type="project" value="TreeGrafter"/>
</dbReference>
<evidence type="ECO:0000259" key="3">
    <source>
        <dbReference type="PROSITE" id="PS50835"/>
    </source>
</evidence>
<dbReference type="SUPFAM" id="SSF48726">
    <property type="entry name" value="Immunoglobulin"/>
    <property type="match status" value="2"/>
</dbReference>
<dbReference type="Pfam" id="PF13895">
    <property type="entry name" value="Ig_2"/>
    <property type="match status" value="1"/>
</dbReference>
<dbReference type="InterPro" id="IPR036179">
    <property type="entry name" value="Ig-like_dom_sf"/>
</dbReference>
<keyword evidence="1" id="KW-0732">Signal</keyword>
<dbReference type="GO" id="GO:0050808">
    <property type="term" value="P:synapse organization"/>
    <property type="evidence" value="ECO:0007669"/>
    <property type="project" value="TreeGrafter"/>
</dbReference>
<dbReference type="SMART" id="SM00408">
    <property type="entry name" value="IGc2"/>
    <property type="match status" value="2"/>
</dbReference>
<dbReference type="PROSITE" id="PS50835">
    <property type="entry name" value="IG_LIKE"/>
    <property type="match status" value="2"/>
</dbReference>
<evidence type="ECO:0000313" key="4">
    <source>
        <dbReference type="EMBL" id="RNA36867.1"/>
    </source>
</evidence>
<dbReference type="InterPro" id="IPR003599">
    <property type="entry name" value="Ig_sub"/>
</dbReference>
<dbReference type="InterPro" id="IPR013783">
    <property type="entry name" value="Ig-like_fold"/>
</dbReference>
<evidence type="ECO:0000256" key="2">
    <source>
        <dbReference type="ARBA" id="ARBA00023157"/>
    </source>
</evidence>
<organism evidence="4 5">
    <name type="scientific">Brachionus plicatilis</name>
    <name type="common">Marine rotifer</name>
    <name type="synonym">Brachionus muelleri</name>
    <dbReference type="NCBI Taxonomy" id="10195"/>
    <lineage>
        <taxon>Eukaryota</taxon>
        <taxon>Metazoa</taxon>
        <taxon>Spiralia</taxon>
        <taxon>Gnathifera</taxon>
        <taxon>Rotifera</taxon>
        <taxon>Eurotatoria</taxon>
        <taxon>Monogononta</taxon>
        <taxon>Pseudotrocha</taxon>
        <taxon>Ploima</taxon>
        <taxon>Brachionidae</taxon>
        <taxon>Brachionus</taxon>
    </lineage>
</organism>
<dbReference type="AlphaFoldDB" id="A0A3M7SMM2"/>
<dbReference type="InterPro" id="IPR007110">
    <property type="entry name" value="Ig-like_dom"/>
</dbReference>
<name>A0A3M7SMM2_BRAPC</name>
<protein>
    <recommendedName>
        <fullName evidence="3">Ig-like domain-containing protein</fullName>
    </recommendedName>
</protein>
<gene>
    <name evidence="4" type="ORF">BpHYR1_025944</name>
</gene>
<dbReference type="Proteomes" id="UP000276133">
    <property type="component" value="Unassembled WGS sequence"/>
</dbReference>
<feature type="domain" description="Ig-like" evidence="3">
    <location>
        <begin position="361"/>
        <end position="437"/>
    </location>
</feature>
<dbReference type="GO" id="GO:0008046">
    <property type="term" value="F:axon guidance receptor activity"/>
    <property type="evidence" value="ECO:0007669"/>
    <property type="project" value="TreeGrafter"/>
</dbReference>
<dbReference type="Pfam" id="PF13927">
    <property type="entry name" value="Ig_3"/>
    <property type="match status" value="1"/>
</dbReference>
<dbReference type="SMART" id="SM00409">
    <property type="entry name" value="IG"/>
    <property type="match status" value="2"/>
</dbReference>
<dbReference type="InterPro" id="IPR003598">
    <property type="entry name" value="Ig_sub2"/>
</dbReference>
<evidence type="ECO:0000313" key="5">
    <source>
        <dbReference type="Proteomes" id="UP000276133"/>
    </source>
</evidence>
<accession>A0A3M7SMM2</accession>
<dbReference type="InterPro" id="IPR050958">
    <property type="entry name" value="Cell_Adh-Cytoskel_Orgn"/>
</dbReference>
<dbReference type="Gene3D" id="2.60.40.10">
    <property type="entry name" value="Immunoglobulins"/>
    <property type="match status" value="2"/>
</dbReference>
<dbReference type="GO" id="GO:0007156">
    <property type="term" value="P:homophilic cell adhesion via plasma membrane adhesion molecules"/>
    <property type="evidence" value="ECO:0007669"/>
    <property type="project" value="TreeGrafter"/>
</dbReference>
<dbReference type="GO" id="GO:0030424">
    <property type="term" value="C:axon"/>
    <property type="evidence" value="ECO:0007669"/>
    <property type="project" value="TreeGrafter"/>
</dbReference>
<reference evidence="4 5" key="1">
    <citation type="journal article" date="2018" name="Sci. Rep.">
        <title>Genomic signatures of local adaptation to the degree of environmental predictability in rotifers.</title>
        <authorList>
            <person name="Franch-Gras L."/>
            <person name="Hahn C."/>
            <person name="Garcia-Roger E.M."/>
            <person name="Carmona M.J."/>
            <person name="Serra M."/>
            <person name="Gomez A."/>
        </authorList>
    </citation>
    <scope>NUCLEOTIDE SEQUENCE [LARGE SCALE GENOMIC DNA]</scope>
    <source>
        <strain evidence="4">HYR1</strain>
    </source>
</reference>
<dbReference type="CDD" id="cd00096">
    <property type="entry name" value="Ig"/>
    <property type="match status" value="2"/>
</dbReference>
<dbReference type="GO" id="GO:0043025">
    <property type="term" value="C:neuronal cell body"/>
    <property type="evidence" value="ECO:0007669"/>
    <property type="project" value="TreeGrafter"/>
</dbReference>